<dbReference type="Gene3D" id="3.40.630.30">
    <property type="match status" value="1"/>
</dbReference>
<evidence type="ECO:0000313" key="3">
    <source>
        <dbReference type="Proteomes" id="UP000095283"/>
    </source>
</evidence>
<dbReference type="EC" id="2.3.1.-" evidence="1"/>
<dbReference type="AlphaFoldDB" id="A0A1I7W9T8"/>
<dbReference type="GO" id="GO:0047961">
    <property type="term" value="F:glycine N-acyltransferase activity"/>
    <property type="evidence" value="ECO:0007669"/>
    <property type="project" value="InterPro"/>
</dbReference>
<dbReference type="Proteomes" id="UP000095283">
    <property type="component" value="Unplaced"/>
</dbReference>
<evidence type="ECO:0000313" key="4">
    <source>
        <dbReference type="WBParaSite" id="Hba_01414"/>
    </source>
</evidence>
<protein>
    <recommendedName>
        <fullName evidence="1">Glycine N-acyltransferase-like protein</fullName>
        <ecNumber evidence="1">2.3.1.-</ecNumber>
    </recommendedName>
</protein>
<proteinExistence type="inferred from homology"/>
<keyword evidence="2" id="KW-0472">Membrane</keyword>
<dbReference type="SUPFAM" id="SSF55729">
    <property type="entry name" value="Acyl-CoA N-acyltransferases (Nat)"/>
    <property type="match status" value="1"/>
</dbReference>
<sequence>MLFRKQHSYFHVSLILRYYLFLLMNTVFHVYIKTIYILKRSHLRPYCMIAQATGSRLDLREFTDCLREFRCTANYVHFLFLCIYKFMNGLSYHRNIMHLCSTRNGHTDLTLSDAKLARLPSACIRREGKPVAFEMVDPAGFFNNQFVFEEHRRKGLGTAVETWLSHKCIR</sequence>
<dbReference type="WBParaSite" id="Hba_01414">
    <property type="protein sequence ID" value="Hba_01414"/>
    <property type="gene ID" value="Hba_01414"/>
</dbReference>
<feature type="transmembrane region" description="Helical" evidence="2">
    <location>
        <begin position="18"/>
        <end position="38"/>
    </location>
</feature>
<keyword evidence="1" id="KW-0012">Acyltransferase</keyword>
<dbReference type="InterPro" id="IPR010313">
    <property type="entry name" value="Glycine_N-acyltransferase"/>
</dbReference>
<dbReference type="GO" id="GO:0005739">
    <property type="term" value="C:mitochondrion"/>
    <property type="evidence" value="ECO:0007669"/>
    <property type="project" value="InterPro"/>
</dbReference>
<dbReference type="PANTHER" id="PTHR15298">
    <property type="entry name" value="L-COA N-ACYLTRANSFERASE-RELATED"/>
    <property type="match status" value="1"/>
</dbReference>
<evidence type="ECO:0000256" key="2">
    <source>
        <dbReference type="SAM" id="Phobius"/>
    </source>
</evidence>
<evidence type="ECO:0000256" key="1">
    <source>
        <dbReference type="RuleBase" id="RU368002"/>
    </source>
</evidence>
<comment type="similarity">
    <text evidence="1">Belongs to the glycine N-acyltransferase family.</text>
</comment>
<keyword evidence="2" id="KW-0812">Transmembrane</keyword>
<keyword evidence="1" id="KW-0808">Transferase</keyword>
<dbReference type="InterPro" id="IPR016181">
    <property type="entry name" value="Acyl_CoA_acyltransferase"/>
</dbReference>
<organism evidence="3 4">
    <name type="scientific">Heterorhabditis bacteriophora</name>
    <name type="common">Entomopathogenic nematode worm</name>
    <dbReference type="NCBI Taxonomy" id="37862"/>
    <lineage>
        <taxon>Eukaryota</taxon>
        <taxon>Metazoa</taxon>
        <taxon>Ecdysozoa</taxon>
        <taxon>Nematoda</taxon>
        <taxon>Chromadorea</taxon>
        <taxon>Rhabditida</taxon>
        <taxon>Rhabditina</taxon>
        <taxon>Rhabditomorpha</taxon>
        <taxon>Strongyloidea</taxon>
        <taxon>Heterorhabditidae</taxon>
        <taxon>Heterorhabditis</taxon>
    </lineage>
</organism>
<name>A0A1I7W9T8_HETBA</name>
<keyword evidence="2" id="KW-1133">Transmembrane helix</keyword>
<keyword evidence="3" id="KW-1185">Reference proteome</keyword>
<dbReference type="PANTHER" id="PTHR15298:SF1">
    <property type="entry name" value="GLYCINE N-ACYLTRANSFERASE-LIKE PROTEIN"/>
    <property type="match status" value="1"/>
</dbReference>
<accession>A0A1I7W9T8</accession>
<reference evidence="4" key="1">
    <citation type="submission" date="2016-11" db="UniProtKB">
        <authorList>
            <consortium name="WormBaseParasite"/>
        </authorList>
    </citation>
    <scope>IDENTIFICATION</scope>
</reference>